<sequence>MLDIWDIWLDRDQGMACIGRLPNQTVLTKKHQRRPATKPVMARPEDSLCRSSFSPFHSPPFLQLDVPQDLRNDGGERDRDADFGTPQHGTGNVLHECERSCRDFGGSRFAATHREGCQEAHPTMGNTRHSYDRHHNLTNQQRRNMDDIPSHPSPDDIPNTTSTTLTTNQRMPIPPDILHNVAYNCVAGADDWVVGIYGPEIPPIAGLHALSDEKFDKKNLAW</sequence>
<dbReference type="AlphaFoldDB" id="A0AAD5RKI9"/>
<keyword evidence="3" id="KW-1185">Reference proteome</keyword>
<organism evidence="2 3">
    <name type="scientific">Zalerion maritima</name>
    <dbReference type="NCBI Taxonomy" id="339359"/>
    <lineage>
        <taxon>Eukaryota</taxon>
        <taxon>Fungi</taxon>
        <taxon>Dikarya</taxon>
        <taxon>Ascomycota</taxon>
        <taxon>Pezizomycotina</taxon>
        <taxon>Sordariomycetes</taxon>
        <taxon>Lulworthiomycetidae</taxon>
        <taxon>Lulworthiales</taxon>
        <taxon>Lulworthiaceae</taxon>
        <taxon>Zalerion</taxon>
    </lineage>
</organism>
<comment type="caution">
    <text evidence="2">The sequence shown here is derived from an EMBL/GenBank/DDBJ whole genome shotgun (WGS) entry which is preliminary data.</text>
</comment>
<dbReference type="EMBL" id="JAKWBI020000301">
    <property type="protein sequence ID" value="KAJ2896989.1"/>
    <property type="molecule type" value="Genomic_DNA"/>
</dbReference>
<gene>
    <name evidence="2" type="ORF">MKZ38_005052</name>
</gene>
<dbReference type="Proteomes" id="UP001201980">
    <property type="component" value="Unassembled WGS sequence"/>
</dbReference>
<protein>
    <submittedName>
        <fullName evidence="2">Uncharacterized protein</fullName>
    </submittedName>
</protein>
<proteinExistence type="predicted"/>
<feature type="compositionally biased region" description="Basic and acidic residues" evidence="1">
    <location>
        <begin position="68"/>
        <end position="82"/>
    </location>
</feature>
<evidence type="ECO:0000256" key="1">
    <source>
        <dbReference type="SAM" id="MobiDB-lite"/>
    </source>
</evidence>
<name>A0AAD5RKI9_9PEZI</name>
<evidence type="ECO:0000313" key="3">
    <source>
        <dbReference type="Proteomes" id="UP001201980"/>
    </source>
</evidence>
<evidence type="ECO:0000313" key="2">
    <source>
        <dbReference type="EMBL" id="KAJ2896989.1"/>
    </source>
</evidence>
<accession>A0AAD5RKI9</accession>
<feature type="region of interest" description="Disordered" evidence="1">
    <location>
        <begin position="59"/>
        <end position="91"/>
    </location>
</feature>
<reference evidence="2" key="1">
    <citation type="submission" date="2022-07" db="EMBL/GenBank/DDBJ databases">
        <title>Draft genome sequence of Zalerion maritima ATCC 34329, a (micro)plastics degrading marine fungus.</title>
        <authorList>
            <person name="Paco A."/>
            <person name="Goncalves M.F.M."/>
            <person name="Rocha-Santos T.A.P."/>
            <person name="Alves A."/>
        </authorList>
    </citation>
    <scope>NUCLEOTIDE SEQUENCE</scope>
    <source>
        <strain evidence="2">ATCC 34329</strain>
    </source>
</reference>